<dbReference type="PROSITE" id="PS51186">
    <property type="entry name" value="GNAT"/>
    <property type="match status" value="1"/>
</dbReference>
<evidence type="ECO:0000259" key="4">
    <source>
        <dbReference type="PROSITE" id="PS51186"/>
    </source>
</evidence>
<keyword evidence="1" id="KW-0808">Transferase</keyword>
<evidence type="ECO:0000256" key="1">
    <source>
        <dbReference type="ARBA" id="ARBA00022679"/>
    </source>
</evidence>
<dbReference type="PANTHER" id="PTHR43072:SF23">
    <property type="entry name" value="UPF0039 PROTEIN C11D3.02C"/>
    <property type="match status" value="1"/>
</dbReference>
<dbReference type="PANTHER" id="PTHR43072">
    <property type="entry name" value="N-ACETYLTRANSFERASE"/>
    <property type="match status" value="1"/>
</dbReference>
<dbReference type="Proteomes" id="UP001396898">
    <property type="component" value="Unassembled WGS sequence"/>
</dbReference>
<dbReference type="Pfam" id="PF13508">
    <property type="entry name" value="Acetyltransf_7"/>
    <property type="match status" value="1"/>
</dbReference>
<evidence type="ECO:0000313" key="6">
    <source>
        <dbReference type="Proteomes" id="UP001396898"/>
    </source>
</evidence>
<evidence type="ECO:0000313" key="5">
    <source>
        <dbReference type="EMBL" id="KAK8032771.1"/>
    </source>
</evidence>
<dbReference type="InterPro" id="IPR016181">
    <property type="entry name" value="Acyl_CoA_acyltransferase"/>
</dbReference>
<protein>
    <recommendedName>
        <fullName evidence="4">N-acetyltransferase domain-containing protein</fullName>
    </recommendedName>
</protein>
<feature type="compositionally biased region" description="Basic and acidic residues" evidence="3">
    <location>
        <begin position="151"/>
        <end position="165"/>
    </location>
</feature>
<feature type="domain" description="N-acetyltransferase" evidence="4">
    <location>
        <begin position="173"/>
        <end position="258"/>
    </location>
</feature>
<organism evidence="5 6">
    <name type="scientific">Apiospora marii</name>
    <dbReference type="NCBI Taxonomy" id="335849"/>
    <lineage>
        <taxon>Eukaryota</taxon>
        <taxon>Fungi</taxon>
        <taxon>Dikarya</taxon>
        <taxon>Ascomycota</taxon>
        <taxon>Pezizomycotina</taxon>
        <taxon>Sordariomycetes</taxon>
        <taxon>Xylariomycetidae</taxon>
        <taxon>Amphisphaeriales</taxon>
        <taxon>Apiosporaceae</taxon>
        <taxon>Apiospora</taxon>
    </lineage>
</organism>
<evidence type="ECO:0000256" key="2">
    <source>
        <dbReference type="ARBA" id="ARBA00023315"/>
    </source>
</evidence>
<dbReference type="CDD" id="cd04301">
    <property type="entry name" value="NAT_SF"/>
    <property type="match status" value="1"/>
</dbReference>
<comment type="caution">
    <text evidence="5">The sequence shown here is derived from an EMBL/GenBank/DDBJ whole genome shotgun (WGS) entry which is preliminary data.</text>
</comment>
<name>A0ABR1SEM2_9PEZI</name>
<keyword evidence="2" id="KW-0012">Acyltransferase</keyword>
<dbReference type="EMBL" id="JAQQWI010000006">
    <property type="protein sequence ID" value="KAK8032771.1"/>
    <property type="molecule type" value="Genomic_DNA"/>
</dbReference>
<feature type="compositionally biased region" description="Low complexity" evidence="3">
    <location>
        <begin position="114"/>
        <end position="140"/>
    </location>
</feature>
<dbReference type="SUPFAM" id="SSF55729">
    <property type="entry name" value="Acyl-CoA N-acyltransferases (Nat)"/>
    <property type="match status" value="1"/>
</dbReference>
<keyword evidence="6" id="KW-1185">Reference proteome</keyword>
<feature type="region of interest" description="Disordered" evidence="3">
    <location>
        <begin position="109"/>
        <end position="170"/>
    </location>
</feature>
<reference evidence="5 6" key="1">
    <citation type="submission" date="2023-01" db="EMBL/GenBank/DDBJ databases">
        <title>Analysis of 21 Apiospora genomes using comparative genomics revels a genus with tremendous synthesis potential of carbohydrate active enzymes and secondary metabolites.</title>
        <authorList>
            <person name="Sorensen T."/>
        </authorList>
    </citation>
    <scope>NUCLEOTIDE SEQUENCE [LARGE SCALE GENOMIC DNA]</scope>
    <source>
        <strain evidence="5 6">CBS 20057</strain>
    </source>
</reference>
<proteinExistence type="predicted"/>
<dbReference type="InterPro" id="IPR000182">
    <property type="entry name" value="GNAT_dom"/>
</dbReference>
<evidence type="ECO:0000256" key="3">
    <source>
        <dbReference type="SAM" id="MobiDB-lite"/>
    </source>
</evidence>
<accession>A0ABR1SEM2</accession>
<gene>
    <name evidence="5" type="ORF">PG991_002169</name>
</gene>
<dbReference type="Gene3D" id="3.40.630.30">
    <property type="match status" value="1"/>
</dbReference>
<sequence length="259" mass="28854">MADSNSNTVDEWAIELVPANDAGRAFYLAEYKPFRLAALKQDPHAFGSTYAREAAFPDETWLERLSDPRIKMFVVVRRHDRRILSAVSLIGPMPHAGQLVANPTQALLSQTAPSGHGSTGRTTSTTSTTTATTTTSTGHQESGEGREEEEKEGKEGDHHRQDKDAPLLYQNASVYTRPEARGRGLGLKLMATAVECVRQEARRQKRECRLGVEVYKTNHAAISFYKRCGFEATATEAPESEDDAKRPELCMYYKDFLQQ</sequence>